<dbReference type="AlphaFoldDB" id="A0A067RHA7"/>
<sequence>MMSKSSSLTSPWMTISSSPVTDDPHANLVPKNFDATFRSLPNVLSPVTTVTDFFLPRGARDTHTCFGPSSFLRAFMIPFPPRFCRFFSSSPPPPSPSSFSPTKCGLTIQRITVTVKSNYMSLPHREIKWHEKYTTKNKLVLINDDV</sequence>
<gene>
    <name evidence="1" type="ORF">L798_15219</name>
</gene>
<evidence type="ECO:0000313" key="2">
    <source>
        <dbReference type="Proteomes" id="UP000027135"/>
    </source>
</evidence>
<dbReference type="InParanoid" id="A0A067RHA7"/>
<reference evidence="1 2" key="1">
    <citation type="journal article" date="2014" name="Nat. Commun.">
        <title>Molecular traces of alternative social organization in a termite genome.</title>
        <authorList>
            <person name="Terrapon N."/>
            <person name="Li C."/>
            <person name="Robertson H.M."/>
            <person name="Ji L."/>
            <person name="Meng X."/>
            <person name="Booth W."/>
            <person name="Chen Z."/>
            <person name="Childers C.P."/>
            <person name="Glastad K.M."/>
            <person name="Gokhale K."/>
            <person name="Gowin J."/>
            <person name="Gronenberg W."/>
            <person name="Hermansen R.A."/>
            <person name="Hu H."/>
            <person name="Hunt B.G."/>
            <person name="Huylmans A.K."/>
            <person name="Khalil S.M."/>
            <person name="Mitchell R.D."/>
            <person name="Munoz-Torres M.C."/>
            <person name="Mustard J.A."/>
            <person name="Pan H."/>
            <person name="Reese J.T."/>
            <person name="Scharf M.E."/>
            <person name="Sun F."/>
            <person name="Vogel H."/>
            <person name="Xiao J."/>
            <person name="Yang W."/>
            <person name="Yang Z."/>
            <person name="Yang Z."/>
            <person name="Zhou J."/>
            <person name="Zhu J."/>
            <person name="Brent C.S."/>
            <person name="Elsik C.G."/>
            <person name="Goodisman M.A."/>
            <person name="Liberles D.A."/>
            <person name="Roe R.M."/>
            <person name="Vargo E.L."/>
            <person name="Vilcinskas A."/>
            <person name="Wang J."/>
            <person name="Bornberg-Bauer E."/>
            <person name="Korb J."/>
            <person name="Zhang G."/>
            <person name="Liebig J."/>
        </authorList>
    </citation>
    <scope>NUCLEOTIDE SEQUENCE [LARGE SCALE GENOMIC DNA]</scope>
    <source>
        <tissue evidence="1">Whole organism</tissue>
    </source>
</reference>
<dbReference type="Proteomes" id="UP000027135">
    <property type="component" value="Unassembled WGS sequence"/>
</dbReference>
<keyword evidence="2" id="KW-1185">Reference proteome</keyword>
<accession>A0A067RHA7</accession>
<name>A0A067RHA7_ZOONE</name>
<proteinExistence type="predicted"/>
<organism evidence="1 2">
    <name type="scientific">Zootermopsis nevadensis</name>
    <name type="common">Dampwood termite</name>
    <dbReference type="NCBI Taxonomy" id="136037"/>
    <lineage>
        <taxon>Eukaryota</taxon>
        <taxon>Metazoa</taxon>
        <taxon>Ecdysozoa</taxon>
        <taxon>Arthropoda</taxon>
        <taxon>Hexapoda</taxon>
        <taxon>Insecta</taxon>
        <taxon>Pterygota</taxon>
        <taxon>Neoptera</taxon>
        <taxon>Polyneoptera</taxon>
        <taxon>Dictyoptera</taxon>
        <taxon>Blattodea</taxon>
        <taxon>Blattoidea</taxon>
        <taxon>Termitoidae</taxon>
        <taxon>Termopsidae</taxon>
        <taxon>Zootermopsis</taxon>
    </lineage>
</organism>
<evidence type="ECO:0000313" key="1">
    <source>
        <dbReference type="EMBL" id="KDR23137.1"/>
    </source>
</evidence>
<protein>
    <submittedName>
        <fullName evidence="1">Uncharacterized protein</fullName>
    </submittedName>
</protein>
<dbReference type="EMBL" id="KK852473">
    <property type="protein sequence ID" value="KDR23137.1"/>
    <property type="molecule type" value="Genomic_DNA"/>
</dbReference>